<organism evidence="2 3">
    <name type="scientific">Halorientalis regularis</name>
    <dbReference type="NCBI Taxonomy" id="660518"/>
    <lineage>
        <taxon>Archaea</taxon>
        <taxon>Methanobacteriati</taxon>
        <taxon>Methanobacteriota</taxon>
        <taxon>Stenosarchaea group</taxon>
        <taxon>Halobacteria</taxon>
        <taxon>Halobacteriales</taxon>
        <taxon>Haloarculaceae</taxon>
        <taxon>Halorientalis</taxon>
    </lineage>
</organism>
<keyword evidence="1" id="KW-1277">Toxin-antitoxin system</keyword>
<dbReference type="AlphaFoldDB" id="A0A1G7LC60"/>
<sequence length="57" mass="6335">MSKTITISDEVYWKLKREKGDRSFSEVIEARLEAGGKLADVTGQGIFESGTVDQIED</sequence>
<accession>A0A1G7LC60</accession>
<dbReference type="Proteomes" id="UP000199076">
    <property type="component" value="Unassembled WGS sequence"/>
</dbReference>
<name>A0A1G7LC60_9EURY</name>
<evidence type="ECO:0000313" key="3">
    <source>
        <dbReference type="Proteomes" id="UP000199076"/>
    </source>
</evidence>
<reference evidence="3" key="1">
    <citation type="submission" date="2016-10" db="EMBL/GenBank/DDBJ databases">
        <authorList>
            <person name="Varghese N."/>
            <person name="Submissions S."/>
        </authorList>
    </citation>
    <scope>NUCLEOTIDE SEQUENCE [LARGE SCALE GENOMIC DNA]</scope>
    <source>
        <strain evidence="3">IBRC-M 10760</strain>
    </source>
</reference>
<dbReference type="InterPro" id="IPR003847">
    <property type="entry name" value="Put_antitoxin"/>
</dbReference>
<evidence type="ECO:0000313" key="2">
    <source>
        <dbReference type="EMBL" id="SDF46894.1"/>
    </source>
</evidence>
<gene>
    <name evidence="2" type="ORF">SAMN05216218_106235</name>
</gene>
<dbReference type="OrthoDB" id="231302at2157"/>
<dbReference type="EMBL" id="FNBK01000006">
    <property type="protein sequence ID" value="SDF46894.1"/>
    <property type="molecule type" value="Genomic_DNA"/>
</dbReference>
<dbReference type="STRING" id="660518.SAMN05216218_106235"/>
<proteinExistence type="predicted"/>
<evidence type="ECO:0000256" key="1">
    <source>
        <dbReference type="ARBA" id="ARBA00022649"/>
    </source>
</evidence>
<dbReference type="Pfam" id="PF02697">
    <property type="entry name" value="VAPB_antitox"/>
    <property type="match status" value="1"/>
</dbReference>
<protein>
    <submittedName>
        <fullName evidence="2">Uncharacterized ACR, COG1753</fullName>
    </submittedName>
</protein>
<keyword evidence="3" id="KW-1185">Reference proteome</keyword>
<dbReference type="RefSeq" id="WP_092691337.1">
    <property type="nucleotide sequence ID" value="NZ_FNBK01000006.1"/>
</dbReference>